<feature type="compositionally biased region" description="Acidic residues" evidence="1">
    <location>
        <begin position="1278"/>
        <end position="1299"/>
    </location>
</feature>
<dbReference type="InterPro" id="IPR027244">
    <property type="entry name" value="IML1"/>
</dbReference>
<evidence type="ECO:0000259" key="4">
    <source>
        <dbReference type="Pfam" id="PF23013"/>
    </source>
</evidence>
<feature type="compositionally biased region" description="Low complexity" evidence="1">
    <location>
        <begin position="1518"/>
        <end position="1534"/>
    </location>
</feature>
<feature type="region of interest" description="Disordered" evidence="1">
    <location>
        <begin position="1663"/>
        <end position="1697"/>
    </location>
</feature>
<sequence length="2066" mass="230041">MSDDGAAGVDVDGGSGGLPGGQGGTETGVNGAQGVNDENEEDNEQDAELDFEKGFEPTLQEPDDDGAVGGDGEKNGGQPGLSEAGNETGDDSVPAQVGCTVENEPSGVKRKKPTFVLTSHNRADFTADLVLNSALFPEVKVGDYVKIYHPDTRKKQRLLLQVTSLDPIRGNIQVSVLKSITSNPAFHLQVFQPVIVKKTDARKHGLSYVEMSFKDQYVSQGEFWRFRDVMRGKCCYIGQKLSLFGINVSIDEMLGKGNKPIACGVVRPHTKFIFRSCSARLYWLVQLSKEMWNFSEDGDLYFERFLNRFATQVFEKWTSKGVTHRLTVVYFSRTYFNIMPPEGTPAVNIDYDGRYYTDLYHTIFENETRPNWSTLLMLLKRGFMNFPQIAGWKVPREKENVEFKRSSFSGMPQSPSMDMFMSKSGGSASNISSPLSSLSCGSESPRSAGDSSHGRFVLDSCNEEVCTDPNSSEGKCFGLPSTAQEGGCLEAINLCLNILDKHFMDRDFTRTGQAMVLVTAGTGVFEVGRTLTNITKQRMMDNAIGCDFVSLTRAPLHVAPLFVYKPSRNKSDVFDRPHPFAHKSMYRVHRRSSVSEFHTENGPDGNVSDNMSNVSSTPQQVTLPVFNIPHWIHLSFPYHKSVSMRPVIGQYEDHEISLDASNGPMDETYSSNAVLLRNQSRPIGVSLTGEQFEPLPFNRMFDLIDPTRSSLPVALMNQIYTGSKPTEAAAEDEEVVEGRRASFHLHRVPSREKMTPWLPLVITPFRTTPAAQNITLPLRNLSKGCSPTLNALRPALAQGIQKTDAQSRDDLYADDSVIASKVKNTKRGYDIRKVQSMQSFDFLGPSSTFAVPPRSPKEKRKLRGHGPIRGTSPSTIALPSAHWNSNPTQQLRVGGSGDSWSDRLVRNMEKHLEFDRSVFQRPLCAKYSKQATGKGSGKHSEISRRSKLSRSNSAARYLNSRVLSLRNSDPETKSSDLNTGSGSLTSIDSGSSTSRPSGEQCKGKIISFLEANQSCHTGSAPRMSSESLKTDNSFEIGVAEGVVRLGAHVGPKLISANTSELSSSSSFQHLTSTSSSLDQKNTLLPWDRRRAFGPGMKVNAPTECLPPELVAEAPDHESVNSSIVFSPVSVTENVVDTAGIELSMRRDSTGSIIENDLEFATQFTGAASPTKHSLSTIRQSPLMQSVSRTLQSKAKSFQNVGAAVTAFTRQTSGEVSNGSPGPAAAGPLLQGVSINPFDWSVFTSPLYQERLTHNRRRWSHLFPTGRFDNEGHGVRVEDFDEDDSDESIGSSEETDEDDEVVPLTIESFRLNWKSLQSPGILPLTTDYIPDRADLDINYQENFYSLTLPESPGDFGYATHEELIKEMVSQRLSQDFQLLVLKSAGESKPKGTVCQNIDNSTKQKDVSNQEKDKSDLLTGHLEDEEEEEDDDEDDEEEEDEEEEKMGHHQASLETLQQQLKKKEPSIDVGENGREQEGWWRNRLSSTALSKPGANTIVIKPTKKLARNGGVAKEQNAPPLLSRVPSSTSNSRLSSRMLVGQSQRQLSSSHRVTPKPSKMQTTYVLTMGHQIHQLEYDPETREVKVKRYVHHNFRPGVGNTVSYQYMLYDGAECSCAPVSLDFTDKSPFYNWNRLDYIVCGYHDDFVSTVRYRRIMFCLIPSVDSNTKRSPRRWGRRYASSEVTGTSPTPQKAGTTLQPVSPMFNESIPKLDADANFAETGSEITPENETQSEGTTRKLRRTGSVEVSATLFPFQSDAKILSKQSGVPTLVDCQSEHSSLADWNIHQITSAEEENKVAGFKKFITWLQLKVIDEDEIKVDIHRRFFYVPKEKVSLGPGQVWVKDAGDFSLIDDPSKMDPTPCRTRHAKIELQARNTGRYEWVVLQYDSKYSPYQSFHIEIQWMVASGGSVQNFASLLSRKAKQCELNLEQIPEYCMSTAKGYNISRRVPHPFVLPKILKFSVKLDQAPVFLRLLVLTLQVKLEFVVDSVHSPRGKSTIKWPTLVHKTGYAFLHFNENGVQFLQNRLIATSTHSEHIYEKALQKFRDTRDICTTLDIAYQIVTDIVNSIL</sequence>
<name>A0A7S2WMW8_9STRA</name>
<accession>A0A7S2WMW8</accession>
<feature type="region of interest" description="Disordered" evidence="1">
    <location>
        <begin position="1387"/>
        <end position="1485"/>
    </location>
</feature>
<feature type="compositionally biased region" description="Basic and acidic residues" evidence="1">
    <location>
        <begin position="1400"/>
        <end position="1414"/>
    </location>
</feature>
<feature type="compositionally biased region" description="Polar residues" evidence="1">
    <location>
        <begin position="1538"/>
        <end position="1549"/>
    </location>
</feature>
<gene>
    <name evidence="5" type="ORF">QSP1433_LOCUS13511</name>
</gene>
<dbReference type="PANTHER" id="PTHR13179">
    <property type="entry name" value="DEP DOMAIN CONTAINING PROTEIN 5"/>
    <property type="match status" value="1"/>
</dbReference>
<dbReference type="GO" id="GO:1990130">
    <property type="term" value="C:GATOR1 complex"/>
    <property type="evidence" value="ECO:0007669"/>
    <property type="project" value="TreeGrafter"/>
</dbReference>
<reference evidence="5" key="1">
    <citation type="submission" date="2021-01" db="EMBL/GenBank/DDBJ databases">
        <authorList>
            <person name="Corre E."/>
            <person name="Pelletier E."/>
            <person name="Niang G."/>
            <person name="Scheremetjew M."/>
            <person name="Finn R."/>
            <person name="Kale V."/>
            <person name="Holt S."/>
            <person name="Cochrane G."/>
            <person name="Meng A."/>
            <person name="Brown T."/>
            <person name="Cohen L."/>
        </authorList>
    </citation>
    <scope>NUCLEOTIDE SEQUENCE</scope>
    <source>
        <strain evidence="5">NY070348D</strain>
    </source>
</reference>
<evidence type="ECO:0000256" key="1">
    <source>
        <dbReference type="SAM" id="MobiDB-lite"/>
    </source>
</evidence>
<dbReference type="Pfam" id="PF23013">
    <property type="entry name" value="IML1_N"/>
    <property type="match status" value="1"/>
</dbReference>
<feature type="compositionally biased region" description="Gly residues" evidence="1">
    <location>
        <begin position="11"/>
        <end position="26"/>
    </location>
</feature>
<dbReference type="PANTHER" id="PTHR13179:SF8">
    <property type="entry name" value="GATOR COMPLEX PROTEIN DEPDC5"/>
    <property type="match status" value="1"/>
</dbReference>
<dbReference type="Pfam" id="PF12257">
    <property type="entry name" value="IML1"/>
    <property type="match status" value="1"/>
</dbReference>
<dbReference type="InterPro" id="IPR045838">
    <property type="entry name" value="DEPDC5_CTD"/>
</dbReference>
<evidence type="ECO:0008006" key="6">
    <source>
        <dbReference type="Google" id="ProtNLM"/>
    </source>
</evidence>
<feature type="domain" description="DEPDC5 C-terminal" evidence="3">
    <location>
        <begin position="1866"/>
        <end position="1931"/>
    </location>
</feature>
<evidence type="ECO:0000259" key="2">
    <source>
        <dbReference type="Pfam" id="PF12257"/>
    </source>
</evidence>
<evidence type="ECO:0000313" key="5">
    <source>
        <dbReference type="EMBL" id="CAD9698263.1"/>
    </source>
</evidence>
<feature type="compositionally biased region" description="Basic and acidic residues" evidence="1">
    <location>
        <begin position="1459"/>
        <end position="1478"/>
    </location>
</feature>
<feature type="compositionally biased region" description="Gly residues" evidence="1">
    <location>
        <begin position="67"/>
        <end position="79"/>
    </location>
</feature>
<feature type="compositionally biased region" description="Acidic residues" evidence="1">
    <location>
        <begin position="1421"/>
        <end position="1442"/>
    </location>
</feature>
<dbReference type="GO" id="GO:1904262">
    <property type="term" value="P:negative regulation of TORC1 signaling"/>
    <property type="evidence" value="ECO:0007669"/>
    <property type="project" value="TreeGrafter"/>
</dbReference>
<dbReference type="EMBL" id="HBHK01021192">
    <property type="protein sequence ID" value="CAD9698263.1"/>
    <property type="molecule type" value="Transcribed_RNA"/>
</dbReference>
<feature type="region of interest" description="Disordered" evidence="1">
    <location>
        <begin position="1505"/>
        <end position="1556"/>
    </location>
</feature>
<dbReference type="Pfam" id="PF19418">
    <property type="entry name" value="DEPDC5_CTD"/>
    <property type="match status" value="1"/>
</dbReference>
<feature type="compositionally biased region" description="Polar residues" evidence="1">
    <location>
        <begin position="1678"/>
        <end position="1696"/>
    </location>
</feature>
<feature type="compositionally biased region" description="Polar residues" evidence="1">
    <location>
        <begin position="871"/>
        <end position="891"/>
    </location>
</feature>
<feature type="region of interest" description="Disordered" evidence="1">
    <location>
        <begin position="1"/>
        <end position="106"/>
    </location>
</feature>
<feature type="region of interest" description="Disordered" evidence="1">
    <location>
        <begin position="434"/>
        <end position="453"/>
    </location>
</feature>
<dbReference type="InterPro" id="IPR048255">
    <property type="entry name" value="IML1_N"/>
</dbReference>
<dbReference type="GO" id="GO:0005096">
    <property type="term" value="F:GTPase activator activity"/>
    <property type="evidence" value="ECO:0007669"/>
    <property type="project" value="InterPro"/>
</dbReference>
<dbReference type="InterPro" id="IPR055213">
    <property type="entry name" value="IML1_double_psi_beta_barrel"/>
</dbReference>
<protein>
    <recommendedName>
        <fullName evidence="6">DEP domain-containing protein</fullName>
    </recommendedName>
</protein>
<feature type="domain" description="IML1 N-terminal double psi beta-barrel" evidence="4">
    <location>
        <begin position="114"/>
        <end position="197"/>
    </location>
</feature>
<feature type="domain" description="Vacuolar membrane-associated protein Iml1 N-terminal" evidence="2">
    <location>
        <begin position="209"/>
        <end position="564"/>
    </location>
</feature>
<feature type="compositionally biased region" description="Low complexity" evidence="1">
    <location>
        <begin position="979"/>
        <end position="998"/>
    </location>
</feature>
<feature type="region of interest" description="Disordered" evidence="1">
    <location>
        <begin position="929"/>
        <end position="1000"/>
    </location>
</feature>
<evidence type="ECO:0000259" key="3">
    <source>
        <dbReference type="Pfam" id="PF19418"/>
    </source>
</evidence>
<dbReference type="GO" id="GO:0010508">
    <property type="term" value="P:positive regulation of autophagy"/>
    <property type="evidence" value="ECO:0007669"/>
    <property type="project" value="TreeGrafter"/>
</dbReference>
<feature type="compositionally biased region" description="Low complexity" evidence="1">
    <location>
        <begin position="1"/>
        <end position="10"/>
    </location>
</feature>
<feature type="compositionally biased region" description="Acidic residues" evidence="1">
    <location>
        <begin position="37"/>
        <end position="49"/>
    </location>
</feature>
<feature type="compositionally biased region" description="Low complexity" evidence="1">
    <location>
        <begin position="434"/>
        <end position="447"/>
    </location>
</feature>
<feature type="compositionally biased region" description="Basic residues" evidence="1">
    <location>
        <begin position="857"/>
        <end position="866"/>
    </location>
</feature>
<feature type="region of interest" description="Disordered" evidence="1">
    <location>
        <begin position="845"/>
        <end position="897"/>
    </location>
</feature>
<organism evidence="5">
    <name type="scientific">Mucochytrium quahogii</name>
    <dbReference type="NCBI Taxonomy" id="96639"/>
    <lineage>
        <taxon>Eukaryota</taxon>
        <taxon>Sar</taxon>
        <taxon>Stramenopiles</taxon>
        <taxon>Bigyra</taxon>
        <taxon>Labyrinthulomycetes</taxon>
        <taxon>Thraustochytrida</taxon>
        <taxon>Thraustochytriidae</taxon>
        <taxon>Mucochytrium</taxon>
    </lineage>
</organism>
<proteinExistence type="predicted"/>
<feature type="region of interest" description="Disordered" evidence="1">
    <location>
        <begin position="1271"/>
        <end position="1299"/>
    </location>
</feature>